<sequence length="72" mass="8064">MARTVRVTLPDEVSRAAEKLGLPEEDLVVVATKLVLIEQLLPNGGLNEEAEWLEERVKEGLRKRLSLILTQS</sequence>
<dbReference type="Proteomes" id="UP001341135">
    <property type="component" value="Chromosome"/>
</dbReference>
<gene>
    <name evidence="1" type="ORF">PABY_04850</name>
</gene>
<keyword evidence="2" id="KW-1185">Reference proteome</keyword>
<evidence type="ECO:0000313" key="2">
    <source>
        <dbReference type="Proteomes" id="UP001341135"/>
    </source>
</evidence>
<name>A0ABM8ITN9_9CREN</name>
<accession>A0ABM8ITN9</accession>
<reference evidence="1 2" key="1">
    <citation type="submission" date="2023-09" db="EMBL/GenBank/DDBJ databases">
        <title>Pyrofollis japonicus gen. nov. sp. nov., a novel member of the family Pyrodictiaceae isolated from the Iheya North hydrothermal field.</title>
        <authorList>
            <person name="Miyazaki U."/>
            <person name="Sanari M."/>
            <person name="Tame A."/>
            <person name="Kitajima M."/>
            <person name="Okamoto A."/>
            <person name="Sawayama S."/>
            <person name="Miyazaki J."/>
            <person name="Takai K."/>
            <person name="Nakagawa S."/>
        </authorList>
    </citation>
    <scope>NUCLEOTIDE SEQUENCE [LARGE SCALE GENOMIC DNA]</scope>
    <source>
        <strain evidence="1 2">AV2</strain>
    </source>
</reference>
<dbReference type="RefSeq" id="WP_338251564.1">
    <property type="nucleotide sequence ID" value="NZ_AP028907.1"/>
</dbReference>
<dbReference type="GeneID" id="89288520"/>
<protein>
    <submittedName>
        <fullName evidence="1">Uncharacterized protein</fullName>
    </submittedName>
</protein>
<organism evidence="1 2">
    <name type="scientific">Pyrodictium abyssi</name>
    <dbReference type="NCBI Taxonomy" id="54256"/>
    <lineage>
        <taxon>Archaea</taxon>
        <taxon>Thermoproteota</taxon>
        <taxon>Thermoprotei</taxon>
        <taxon>Desulfurococcales</taxon>
        <taxon>Pyrodictiaceae</taxon>
        <taxon>Pyrodictium</taxon>
    </lineage>
</organism>
<evidence type="ECO:0000313" key="1">
    <source>
        <dbReference type="EMBL" id="BES80918.1"/>
    </source>
</evidence>
<dbReference type="EMBL" id="AP028907">
    <property type="protein sequence ID" value="BES80918.1"/>
    <property type="molecule type" value="Genomic_DNA"/>
</dbReference>
<proteinExistence type="predicted"/>